<accession>A0A5S6QB02</accession>
<evidence type="ECO:0000313" key="5">
    <source>
        <dbReference type="WBParaSite" id="TMUE_1000004137.1"/>
    </source>
</evidence>
<feature type="compositionally biased region" description="Polar residues" evidence="2">
    <location>
        <begin position="170"/>
        <end position="188"/>
    </location>
</feature>
<feature type="domain" description="K Homology" evidence="3">
    <location>
        <begin position="243"/>
        <end position="306"/>
    </location>
</feature>
<feature type="compositionally biased region" description="Basic and acidic residues" evidence="2">
    <location>
        <begin position="101"/>
        <end position="111"/>
    </location>
</feature>
<dbReference type="InterPro" id="IPR036612">
    <property type="entry name" value="KH_dom_type_1_sf"/>
</dbReference>
<protein>
    <submittedName>
        <fullName evidence="5">KH_dom_type_1 domain-containing protein</fullName>
    </submittedName>
</protein>
<feature type="region of interest" description="Disordered" evidence="2">
    <location>
        <begin position="638"/>
        <end position="661"/>
    </location>
</feature>
<proteinExistence type="predicted"/>
<dbReference type="Proteomes" id="UP000046395">
    <property type="component" value="Unassembled WGS sequence"/>
</dbReference>
<keyword evidence="4" id="KW-1185">Reference proteome</keyword>
<evidence type="ECO:0000259" key="3">
    <source>
        <dbReference type="Pfam" id="PF00013"/>
    </source>
</evidence>
<dbReference type="SUPFAM" id="SSF54791">
    <property type="entry name" value="Eukaryotic type KH-domain (KH-domain type I)"/>
    <property type="match status" value="1"/>
</dbReference>
<evidence type="ECO:0000256" key="1">
    <source>
        <dbReference type="PROSITE-ProRule" id="PRU00117"/>
    </source>
</evidence>
<dbReference type="AlphaFoldDB" id="A0A5S6QB02"/>
<dbReference type="InterPro" id="IPR004088">
    <property type="entry name" value="KH_dom_type_1"/>
</dbReference>
<feature type="region of interest" description="Disordered" evidence="2">
    <location>
        <begin position="158"/>
        <end position="215"/>
    </location>
</feature>
<organism evidence="4 5">
    <name type="scientific">Trichuris muris</name>
    <name type="common">Mouse whipworm</name>
    <dbReference type="NCBI Taxonomy" id="70415"/>
    <lineage>
        <taxon>Eukaryota</taxon>
        <taxon>Metazoa</taxon>
        <taxon>Ecdysozoa</taxon>
        <taxon>Nematoda</taxon>
        <taxon>Enoplea</taxon>
        <taxon>Dorylaimia</taxon>
        <taxon>Trichinellida</taxon>
        <taxon>Trichuridae</taxon>
        <taxon>Trichuris</taxon>
    </lineage>
</organism>
<keyword evidence="1" id="KW-0694">RNA-binding</keyword>
<feature type="region of interest" description="Disordered" evidence="2">
    <location>
        <begin position="346"/>
        <end position="382"/>
    </location>
</feature>
<feature type="compositionally biased region" description="Basic and acidic residues" evidence="2">
    <location>
        <begin position="158"/>
        <end position="169"/>
    </location>
</feature>
<feature type="compositionally biased region" description="Low complexity" evidence="2">
    <location>
        <begin position="638"/>
        <end position="648"/>
    </location>
</feature>
<feature type="compositionally biased region" description="Basic and acidic residues" evidence="2">
    <location>
        <begin position="360"/>
        <end position="377"/>
    </location>
</feature>
<reference evidence="5" key="1">
    <citation type="submission" date="2019-12" db="UniProtKB">
        <authorList>
            <consortium name="WormBaseParasite"/>
        </authorList>
    </citation>
    <scope>IDENTIFICATION</scope>
</reference>
<evidence type="ECO:0000313" key="4">
    <source>
        <dbReference type="Proteomes" id="UP000046395"/>
    </source>
</evidence>
<dbReference type="Pfam" id="PF00013">
    <property type="entry name" value="KH_1"/>
    <property type="match status" value="1"/>
</dbReference>
<feature type="region of interest" description="Disordered" evidence="2">
    <location>
        <begin position="101"/>
        <end position="123"/>
    </location>
</feature>
<name>A0A5S6QB02_TRIMR</name>
<sequence>METAVLFTDSDSCESIEETYQRDEANSVAVLMQSLLDQKVEAHLLSHDQQIGLYDTLTQVMEAHGHKLSDQMLRQAVRMHKYLLHLGFADGKIERSLARYHRNSSEPEHANENGQFGPEGDSEQGHVDFGWLKSVHRLHVDPAKTVAIGHVLNETVKDSLSESEMRSSDVDGSNTLGEKGQTQPSAQVALNMKEGQVESARGPERRLAAPKQPSPNCRSVHEMLYSIIKYLEDGAYRSVFKKSMLLPSEQCGLLMGKKGSTLRLIEEITNSIFTFGHWDKEIEPWCFVTVTADSEQRLNGAVAMIKFLIKYQISLKYEEIVVICYPDSHNGSSAPEDNVASNEQTDLAKGANGDSSSSAEEDRAPFAKHRDSSEYRENTASLPKESMIKDKSVCDEREEGELDTTCSVTLSEADTNGGSDYEGTRSTESCFRVCIPQEEECCFEEAITVSSKVFHQFTDRNGNVGKIVQHFSRTLFIFLTTPASEDQRTIVVKAAEKTSIACAKEFVDLLTRYEVDVGKLCDPELYDEQIIDGKAEKMARKKLGYYEQLIPTNLAWLVPSSTFNSQRSSPARMLKISPENVSLDYGIPPVLQAELTLIDGYMRSSTGLRSAALVERYRKIIAKWNHLASNFREQSATTSRSFSSSSSSGNVPNGGRPSANSKSAIAKQKLIKFFTALDAIAATQPLHGTKKNLCACLDLSRNRQ</sequence>
<evidence type="ECO:0000256" key="2">
    <source>
        <dbReference type="SAM" id="MobiDB-lite"/>
    </source>
</evidence>
<dbReference type="WBParaSite" id="TMUE_1000004137.1">
    <property type="protein sequence ID" value="TMUE_1000004137.1"/>
    <property type="gene ID" value="WBGene00294051"/>
</dbReference>
<dbReference type="CDD" id="cd00105">
    <property type="entry name" value="KH-I"/>
    <property type="match status" value="1"/>
</dbReference>
<dbReference type="PROSITE" id="PS50084">
    <property type="entry name" value="KH_TYPE_1"/>
    <property type="match status" value="1"/>
</dbReference>
<dbReference type="GO" id="GO:0003723">
    <property type="term" value="F:RNA binding"/>
    <property type="evidence" value="ECO:0007669"/>
    <property type="project" value="UniProtKB-UniRule"/>
</dbReference>